<dbReference type="EMBL" id="JANHOG010001966">
    <property type="protein sequence ID" value="KAJ3529138.1"/>
    <property type="molecule type" value="Genomic_DNA"/>
</dbReference>
<accession>A0ACC1S0D7</accession>
<evidence type="ECO:0000313" key="2">
    <source>
        <dbReference type="Proteomes" id="UP001148662"/>
    </source>
</evidence>
<sequence length="330" mass="36491">MNSLTRDAGARIGPLLLETLVKHYFERLVKDSAIQNGGHTKLRKDELLYDEAFSIVKTFLEASTKHPVEELQRFSNTRTPSPPWVRVVRLVVPMSSCDAAAEIVIKALGGEEATKRIVGGTKWWQVRGVTGVDAEWIAAKKDWEESERKYKAHERERSSLNEQRKTSTSTDGSSNGVDEGSSSYDPSMDEMRCILYIHGGGYYFGSVDQERYAIQRLARKINGPINYRLAPQYPFPCALQDAIAAYLFLTQPPEGAAHRPVKPEHMVVSGDSAGGGLCLALLQVLRDTGMPLPAGGVLISPWCDLTHSFPSIHTNTATVSILLDTVRDPH</sequence>
<comment type="caution">
    <text evidence="1">The sequence shown here is derived from an EMBL/GenBank/DDBJ whole genome shotgun (WGS) entry which is preliminary data.</text>
</comment>
<evidence type="ECO:0000313" key="1">
    <source>
        <dbReference type="EMBL" id="KAJ3529138.1"/>
    </source>
</evidence>
<dbReference type="Proteomes" id="UP001148662">
    <property type="component" value="Unassembled WGS sequence"/>
</dbReference>
<proteinExistence type="predicted"/>
<name>A0ACC1S0D7_9APHY</name>
<gene>
    <name evidence="1" type="ORF">NM688_g7897</name>
</gene>
<keyword evidence="2" id="KW-1185">Reference proteome</keyword>
<protein>
    <submittedName>
        <fullName evidence="1">Uncharacterized protein</fullName>
    </submittedName>
</protein>
<reference evidence="1" key="1">
    <citation type="submission" date="2022-07" db="EMBL/GenBank/DDBJ databases">
        <title>Genome Sequence of Phlebia brevispora.</title>
        <authorList>
            <person name="Buettner E."/>
        </authorList>
    </citation>
    <scope>NUCLEOTIDE SEQUENCE</scope>
    <source>
        <strain evidence="1">MPL23</strain>
    </source>
</reference>
<organism evidence="1 2">
    <name type="scientific">Phlebia brevispora</name>
    <dbReference type="NCBI Taxonomy" id="194682"/>
    <lineage>
        <taxon>Eukaryota</taxon>
        <taxon>Fungi</taxon>
        <taxon>Dikarya</taxon>
        <taxon>Basidiomycota</taxon>
        <taxon>Agaricomycotina</taxon>
        <taxon>Agaricomycetes</taxon>
        <taxon>Polyporales</taxon>
        <taxon>Meruliaceae</taxon>
        <taxon>Phlebia</taxon>
    </lineage>
</organism>